<keyword evidence="3" id="KW-0663">Pyridoxal phosphate</keyword>
<dbReference type="Proteomes" id="UP000190328">
    <property type="component" value="Unassembled WGS sequence"/>
</dbReference>
<dbReference type="GO" id="GO:0030170">
    <property type="term" value="F:pyridoxal phosphate binding"/>
    <property type="evidence" value="ECO:0007669"/>
    <property type="project" value="InterPro"/>
</dbReference>
<evidence type="ECO:0000256" key="5">
    <source>
        <dbReference type="ARBA" id="ARBA00037974"/>
    </source>
</evidence>
<keyword evidence="8" id="KW-1185">Reference proteome</keyword>
<evidence type="ECO:0000256" key="3">
    <source>
        <dbReference type="ARBA" id="ARBA00022898"/>
    </source>
</evidence>
<dbReference type="CDD" id="cd00609">
    <property type="entry name" value="AAT_like"/>
    <property type="match status" value="1"/>
</dbReference>
<evidence type="ECO:0000256" key="2">
    <source>
        <dbReference type="ARBA" id="ARBA00012224"/>
    </source>
</evidence>
<dbReference type="EMBL" id="FUXI01000028">
    <property type="protein sequence ID" value="SKA01153.1"/>
    <property type="molecule type" value="Genomic_DNA"/>
</dbReference>
<dbReference type="EC" id="4.4.1.13" evidence="2"/>
<dbReference type="InterPro" id="IPR027619">
    <property type="entry name" value="C-S_lyase_PatB-like"/>
</dbReference>
<keyword evidence="4 7" id="KW-0456">Lyase</keyword>
<evidence type="ECO:0000259" key="6">
    <source>
        <dbReference type="Pfam" id="PF00155"/>
    </source>
</evidence>
<dbReference type="GO" id="GO:0047804">
    <property type="term" value="F:cysteine-S-conjugate beta-lyase activity"/>
    <property type="evidence" value="ECO:0007669"/>
    <property type="project" value="UniProtKB-EC"/>
</dbReference>
<proteinExistence type="inferred from homology"/>
<dbReference type="SUPFAM" id="SSF53383">
    <property type="entry name" value="PLP-dependent transferases"/>
    <property type="match status" value="1"/>
</dbReference>
<dbReference type="STRING" id="263852.SAMN02745116_02130"/>
<evidence type="ECO:0000313" key="8">
    <source>
        <dbReference type="Proteomes" id="UP000190328"/>
    </source>
</evidence>
<reference evidence="7 8" key="1">
    <citation type="submission" date="2017-02" db="EMBL/GenBank/DDBJ databases">
        <authorList>
            <person name="Peterson S.W."/>
        </authorList>
    </citation>
    <scope>NUCLEOTIDE SEQUENCE [LARGE SCALE GENOMIC DNA]</scope>
    <source>
        <strain evidence="7 8">ATCC BAA-1030</strain>
    </source>
</reference>
<comment type="cofactor">
    <cofactor evidence="1">
        <name>pyridoxal 5'-phosphate</name>
        <dbReference type="ChEBI" id="CHEBI:597326"/>
    </cofactor>
</comment>
<accession>A0A1T4QBI8</accession>
<dbReference type="Gene3D" id="3.40.640.10">
    <property type="entry name" value="Type I PLP-dependent aspartate aminotransferase-like (Major domain)"/>
    <property type="match status" value="1"/>
</dbReference>
<dbReference type="OrthoDB" id="9802872at2"/>
<dbReference type="InterPro" id="IPR015421">
    <property type="entry name" value="PyrdxlP-dep_Trfase_major"/>
</dbReference>
<gene>
    <name evidence="7" type="ORF">SAMN02745116_02130</name>
</gene>
<dbReference type="InterPro" id="IPR004839">
    <property type="entry name" value="Aminotransferase_I/II_large"/>
</dbReference>
<dbReference type="AlphaFoldDB" id="A0A1T4QBI8"/>
<evidence type="ECO:0000256" key="4">
    <source>
        <dbReference type="ARBA" id="ARBA00023239"/>
    </source>
</evidence>
<dbReference type="Gene3D" id="3.90.1150.10">
    <property type="entry name" value="Aspartate Aminotransferase, domain 1"/>
    <property type="match status" value="1"/>
</dbReference>
<name>A0A1T4QBI8_9ENTE</name>
<dbReference type="NCBIfam" id="TIGR04350">
    <property type="entry name" value="C_S_lyase_PatB"/>
    <property type="match status" value="1"/>
</dbReference>
<dbReference type="RefSeq" id="WP_078808045.1">
    <property type="nucleotide sequence ID" value="NZ_FUXI01000028.1"/>
</dbReference>
<comment type="similarity">
    <text evidence="5">Belongs to the class-II pyridoxal-phosphate-dependent aminotransferase family. MalY/PatB cystathionine beta-lyase subfamily.</text>
</comment>
<organism evidence="7 8">
    <name type="scientific">Pilibacter termitis</name>
    <dbReference type="NCBI Taxonomy" id="263852"/>
    <lineage>
        <taxon>Bacteria</taxon>
        <taxon>Bacillati</taxon>
        <taxon>Bacillota</taxon>
        <taxon>Bacilli</taxon>
        <taxon>Lactobacillales</taxon>
        <taxon>Enterococcaceae</taxon>
        <taxon>Pilibacter</taxon>
    </lineage>
</organism>
<evidence type="ECO:0000256" key="1">
    <source>
        <dbReference type="ARBA" id="ARBA00001933"/>
    </source>
</evidence>
<dbReference type="InterPro" id="IPR051798">
    <property type="entry name" value="Class-II_PLP-Dep_Aminotrans"/>
</dbReference>
<evidence type="ECO:0000313" key="7">
    <source>
        <dbReference type="EMBL" id="SKA01153.1"/>
    </source>
</evidence>
<feature type="domain" description="Aminotransferase class I/classII large" evidence="6">
    <location>
        <begin position="76"/>
        <end position="384"/>
    </location>
</feature>
<sequence>MEKFIETYKRERKNTNSLKWDLLEERYGDANLLPLWVADMDFATPIGVQEALRKKVDEGIFGYAIVPKDYFSAFDAWQKRHSGAKFEENWLYFSTGVVQALYHLIDCFTKSGDKILIQPPVYYPFFQAIERQNRTLLSSPLKNNNGNYEMDFKDLEQQFQTEDIKMMIFCSPHNPVGRVWREDELKRLIDLCEKYQVLLLSDEIHGDLIQPEYSFTSMISVAEKRQHDWLIVLNAPSKTFNLASLLNAHLFIPSEKRRNVFEKWKLAHWETEYSSLGQIAAMSAYQTGDEWLENILKIVRYNYELLKNQLSEAIPAIKIAELQGTYLAWLDCRNWIDEQEIKNYVQNLAGLAIDYGEWFSSDTKGFIRINLATTPEIIQKAINQLIMVENEK</sequence>
<dbReference type="InterPro" id="IPR015422">
    <property type="entry name" value="PyrdxlP-dep_Trfase_small"/>
</dbReference>
<protein>
    <recommendedName>
        <fullName evidence="2">cysteine-S-conjugate beta-lyase</fullName>
        <ecNumber evidence="2">4.4.1.13</ecNumber>
    </recommendedName>
</protein>
<dbReference type="Pfam" id="PF00155">
    <property type="entry name" value="Aminotran_1_2"/>
    <property type="match status" value="1"/>
</dbReference>
<dbReference type="PANTHER" id="PTHR43525">
    <property type="entry name" value="PROTEIN MALY"/>
    <property type="match status" value="1"/>
</dbReference>
<dbReference type="PANTHER" id="PTHR43525:SF1">
    <property type="entry name" value="PROTEIN MALY"/>
    <property type="match status" value="1"/>
</dbReference>
<dbReference type="InterPro" id="IPR015424">
    <property type="entry name" value="PyrdxlP-dep_Trfase"/>
</dbReference>